<dbReference type="GO" id="GO:0034618">
    <property type="term" value="F:arginine binding"/>
    <property type="evidence" value="ECO:0007669"/>
    <property type="project" value="InterPro"/>
</dbReference>
<accession>G9PHW7</accession>
<dbReference type="EMBL" id="ACRN01000019">
    <property type="protein sequence ID" value="EHM87142.1"/>
    <property type="molecule type" value="Genomic_DNA"/>
</dbReference>
<feature type="domain" description="Arginine repressor DNA-binding" evidence="10">
    <location>
        <begin position="46"/>
        <end position="112"/>
    </location>
</feature>
<evidence type="ECO:0000313" key="12">
    <source>
        <dbReference type="EMBL" id="EHM87142.1"/>
    </source>
</evidence>
<evidence type="ECO:0000256" key="1">
    <source>
        <dbReference type="ARBA" id="ARBA00004496"/>
    </source>
</evidence>
<keyword evidence="13" id="KW-1185">Reference proteome</keyword>
<protein>
    <recommendedName>
        <fullName evidence="8 9">Arginine repressor</fullName>
    </recommendedName>
</protein>
<comment type="function">
    <text evidence="8">Regulates arginine biosynthesis genes.</text>
</comment>
<comment type="subcellular location">
    <subcellularLocation>
        <location evidence="1 8">Cytoplasm</location>
    </subcellularLocation>
</comment>
<name>G9PHW7_9ACTO</name>
<sequence length="215" mass="23580">MGRARHSHYYALNGMIAHVNMLPLRLAIPVTDKENWRFKVEHKIPMSRTSRHALINKILARGSVASQRQLRDLLAEQGVYTTQATLSRDLLELRAVKVRTPSGQSVYAVPEAGAPGQLPVAAPEEEAFDEVLTTRLSRWIQDLLVSVDQAYNQLVLRTPAGAAQLLASAMDNAMIPGVLGCIAGDDTILVIATKDEVASELRGRLLELARPTQGR</sequence>
<dbReference type="GO" id="GO:0051259">
    <property type="term" value="P:protein complex oligomerization"/>
    <property type="evidence" value="ECO:0007669"/>
    <property type="project" value="InterPro"/>
</dbReference>
<dbReference type="PANTHER" id="PTHR34471">
    <property type="entry name" value="ARGININE REPRESSOR"/>
    <property type="match status" value="1"/>
</dbReference>
<evidence type="ECO:0000256" key="4">
    <source>
        <dbReference type="ARBA" id="ARBA00022491"/>
    </source>
</evidence>
<dbReference type="HOGENOM" id="CLU_097103_1_1_11"/>
<evidence type="ECO:0000313" key="13">
    <source>
        <dbReference type="Proteomes" id="UP000003822"/>
    </source>
</evidence>
<dbReference type="InterPro" id="IPR036251">
    <property type="entry name" value="Arg_repress_C_sf"/>
</dbReference>
<dbReference type="HAMAP" id="MF_00173">
    <property type="entry name" value="Arg_repressor"/>
    <property type="match status" value="1"/>
</dbReference>
<dbReference type="GO" id="GO:0005737">
    <property type="term" value="C:cytoplasm"/>
    <property type="evidence" value="ECO:0007669"/>
    <property type="project" value="UniProtKB-SubCell"/>
</dbReference>
<comment type="caution">
    <text evidence="12">The sequence shown here is derived from an EMBL/GenBank/DDBJ whole genome shotgun (WGS) entry which is preliminary data.</text>
</comment>
<dbReference type="SUPFAM" id="SSF55252">
    <property type="entry name" value="C-terminal domain of arginine repressor"/>
    <property type="match status" value="1"/>
</dbReference>
<keyword evidence="5 8" id="KW-0805">Transcription regulation</keyword>
<dbReference type="PATRIC" id="fig|435830.3.peg.1775"/>
<evidence type="ECO:0000256" key="9">
    <source>
        <dbReference type="NCBIfam" id="TIGR01529"/>
    </source>
</evidence>
<dbReference type="InterPro" id="IPR020900">
    <property type="entry name" value="Arg_repress_DNA-bd"/>
</dbReference>
<dbReference type="Gene3D" id="3.30.1360.40">
    <property type="match status" value="1"/>
</dbReference>
<evidence type="ECO:0000256" key="6">
    <source>
        <dbReference type="ARBA" id="ARBA00023125"/>
    </source>
</evidence>
<feature type="domain" description="Arginine repressor C-terminal" evidence="11">
    <location>
        <begin position="140"/>
        <end position="205"/>
    </location>
</feature>
<dbReference type="Proteomes" id="UP000003822">
    <property type="component" value="Unassembled WGS sequence"/>
</dbReference>
<evidence type="ECO:0000256" key="5">
    <source>
        <dbReference type="ARBA" id="ARBA00023015"/>
    </source>
</evidence>
<reference evidence="12 13" key="1">
    <citation type="submission" date="2011-10" db="EMBL/GenBank/DDBJ databases">
        <title>The Genome Sequence of Actinomyces graevenitzii C83.</title>
        <authorList>
            <consortium name="The Broad Institute Genome Sequencing Platform"/>
            <consortium name="The Broad Institute Genome Sequencing Center for Infectious Disease"/>
            <person name="Earl A."/>
            <person name="Ward D."/>
            <person name="Feldgarden M."/>
            <person name="Gevers D."/>
            <person name="Sibley C.D."/>
            <person name="Field T.R."/>
            <person name="Grinwis M."/>
            <person name="Eshaghurshan C.S."/>
            <person name="Surette M.G."/>
            <person name="Young S.K."/>
            <person name="Zeng Q."/>
            <person name="Gargeya S."/>
            <person name="Fitzgerald M."/>
            <person name="Haas B."/>
            <person name="Abouelleil A."/>
            <person name="Alvarado L."/>
            <person name="Arachchi H.M."/>
            <person name="Berlin A."/>
            <person name="Brown A."/>
            <person name="Chapman S.B."/>
            <person name="Chen Z."/>
            <person name="Dunbar C."/>
            <person name="Freedman E."/>
            <person name="Gearin G."/>
            <person name="Goldberg J."/>
            <person name="Griggs A."/>
            <person name="Gujja S."/>
            <person name="Heiman D."/>
            <person name="Howarth C."/>
            <person name="Larson L."/>
            <person name="Lui A."/>
            <person name="MacDonald P.J.P."/>
            <person name="Montmayeur A."/>
            <person name="Murphy C."/>
            <person name="Neiman D."/>
            <person name="Pearson M."/>
            <person name="Priest M."/>
            <person name="Roberts A."/>
            <person name="Saif S."/>
            <person name="Shea T."/>
            <person name="Shenoy N."/>
            <person name="Sisk P."/>
            <person name="Stolte C."/>
            <person name="Sykes S."/>
            <person name="Wortman J."/>
            <person name="Nusbaum C."/>
            <person name="Birren B."/>
        </authorList>
    </citation>
    <scope>NUCLEOTIDE SEQUENCE [LARGE SCALE GENOMIC DNA]</scope>
    <source>
        <strain evidence="12 13">C83</strain>
    </source>
</reference>
<evidence type="ECO:0000256" key="8">
    <source>
        <dbReference type="HAMAP-Rule" id="MF_00173"/>
    </source>
</evidence>
<dbReference type="PANTHER" id="PTHR34471:SF1">
    <property type="entry name" value="ARGININE REPRESSOR"/>
    <property type="match status" value="1"/>
</dbReference>
<organism evidence="12 13">
    <name type="scientific">Actinomyces graevenitzii C83</name>
    <dbReference type="NCBI Taxonomy" id="435830"/>
    <lineage>
        <taxon>Bacteria</taxon>
        <taxon>Bacillati</taxon>
        <taxon>Actinomycetota</taxon>
        <taxon>Actinomycetes</taxon>
        <taxon>Actinomycetales</taxon>
        <taxon>Actinomycetaceae</taxon>
        <taxon>Actinomyces</taxon>
    </lineage>
</organism>
<dbReference type="SUPFAM" id="SSF46785">
    <property type="entry name" value="Winged helix' DNA-binding domain"/>
    <property type="match status" value="1"/>
</dbReference>
<proteinExistence type="inferred from homology"/>
<comment type="pathway">
    <text evidence="8">Amino-acid biosynthesis; L-arginine biosynthesis [regulation].</text>
</comment>
<evidence type="ECO:0000256" key="2">
    <source>
        <dbReference type="ARBA" id="ARBA00008316"/>
    </source>
</evidence>
<dbReference type="GO" id="GO:0003677">
    <property type="term" value="F:DNA binding"/>
    <property type="evidence" value="ECO:0007669"/>
    <property type="project" value="UniProtKB-KW"/>
</dbReference>
<keyword evidence="8" id="KW-0055">Arginine biosynthesis</keyword>
<keyword evidence="3 8" id="KW-0963">Cytoplasm</keyword>
<evidence type="ECO:0000256" key="3">
    <source>
        <dbReference type="ARBA" id="ARBA00022490"/>
    </source>
</evidence>
<keyword evidence="8" id="KW-0028">Amino-acid biosynthesis</keyword>
<dbReference type="Gene3D" id="1.10.10.10">
    <property type="entry name" value="Winged helix-like DNA-binding domain superfamily/Winged helix DNA-binding domain"/>
    <property type="match status" value="1"/>
</dbReference>
<dbReference type="PRINTS" id="PR01467">
    <property type="entry name" value="ARGREPRESSOR"/>
</dbReference>
<dbReference type="GO" id="GO:0006526">
    <property type="term" value="P:L-arginine biosynthetic process"/>
    <property type="evidence" value="ECO:0007669"/>
    <property type="project" value="UniProtKB-UniPathway"/>
</dbReference>
<evidence type="ECO:0000259" key="10">
    <source>
        <dbReference type="Pfam" id="PF01316"/>
    </source>
</evidence>
<dbReference type="InterPro" id="IPR001669">
    <property type="entry name" value="Arg_repress"/>
</dbReference>
<dbReference type="STRING" id="435830.HMPREF0045_01846"/>
<keyword evidence="7 8" id="KW-0804">Transcription</keyword>
<dbReference type="UniPathway" id="UPA00068"/>
<evidence type="ECO:0000256" key="7">
    <source>
        <dbReference type="ARBA" id="ARBA00023163"/>
    </source>
</evidence>
<keyword evidence="4 8" id="KW-0678">Repressor</keyword>
<gene>
    <name evidence="8" type="primary">argR</name>
    <name evidence="12" type="ORF">HMPREF0045_01846</name>
</gene>
<evidence type="ECO:0000259" key="11">
    <source>
        <dbReference type="Pfam" id="PF02863"/>
    </source>
</evidence>
<dbReference type="NCBIfam" id="TIGR01529">
    <property type="entry name" value="argR_whole"/>
    <property type="match status" value="1"/>
</dbReference>
<dbReference type="InterPro" id="IPR036388">
    <property type="entry name" value="WH-like_DNA-bd_sf"/>
</dbReference>
<dbReference type="GO" id="GO:1900079">
    <property type="term" value="P:regulation of arginine biosynthetic process"/>
    <property type="evidence" value="ECO:0007669"/>
    <property type="project" value="UniProtKB-UniRule"/>
</dbReference>
<dbReference type="GO" id="GO:0003700">
    <property type="term" value="F:DNA-binding transcription factor activity"/>
    <property type="evidence" value="ECO:0007669"/>
    <property type="project" value="UniProtKB-UniRule"/>
</dbReference>
<dbReference type="InterPro" id="IPR036390">
    <property type="entry name" value="WH_DNA-bd_sf"/>
</dbReference>
<dbReference type="eggNOG" id="COG1438">
    <property type="taxonomic scope" value="Bacteria"/>
</dbReference>
<dbReference type="AlphaFoldDB" id="G9PHW7"/>
<dbReference type="Pfam" id="PF01316">
    <property type="entry name" value="Arg_repressor"/>
    <property type="match status" value="1"/>
</dbReference>
<comment type="similarity">
    <text evidence="2 8">Belongs to the ArgR family.</text>
</comment>
<dbReference type="Pfam" id="PF02863">
    <property type="entry name" value="Arg_repressor_C"/>
    <property type="match status" value="1"/>
</dbReference>
<keyword evidence="6 8" id="KW-0238">DNA-binding</keyword>
<dbReference type="InterPro" id="IPR020899">
    <property type="entry name" value="Arg_repress_C"/>
</dbReference>